<dbReference type="EMBL" id="SRLO01000023">
    <property type="protein sequence ID" value="TNN85028.1"/>
    <property type="molecule type" value="Genomic_DNA"/>
</dbReference>
<sequence>MPEGEMKEGGNGWDCITQPVPLCRQTQTLSPPPYLMLWICKVSGSVALSEATKLPKGMFSILVTSRGSGKKTGPSLMSSTVTWTVAVELGP</sequence>
<protein>
    <submittedName>
        <fullName evidence="1">Uncharacterized protein</fullName>
    </submittedName>
</protein>
<organism evidence="1 2">
    <name type="scientific">Liparis tanakae</name>
    <name type="common">Tanaka's snailfish</name>
    <dbReference type="NCBI Taxonomy" id="230148"/>
    <lineage>
        <taxon>Eukaryota</taxon>
        <taxon>Metazoa</taxon>
        <taxon>Chordata</taxon>
        <taxon>Craniata</taxon>
        <taxon>Vertebrata</taxon>
        <taxon>Euteleostomi</taxon>
        <taxon>Actinopterygii</taxon>
        <taxon>Neopterygii</taxon>
        <taxon>Teleostei</taxon>
        <taxon>Neoteleostei</taxon>
        <taxon>Acanthomorphata</taxon>
        <taxon>Eupercaria</taxon>
        <taxon>Perciformes</taxon>
        <taxon>Cottioidei</taxon>
        <taxon>Cottales</taxon>
        <taxon>Liparidae</taxon>
        <taxon>Liparis</taxon>
    </lineage>
</organism>
<accession>A0A4Z2J5U0</accession>
<evidence type="ECO:0000313" key="2">
    <source>
        <dbReference type="Proteomes" id="UP000314294"/>
    </source>
</evidence>
<name>A0A4Z2J5U0_9TELE</name>
<reference evidence="1 2" key="1">
    <citation type="submission" date="2019-03" db="EMBL/GenBank/DDBJ databases">
        <title>First draft genome of Liparis tanakae, snailfish: a comprehensive survey of snailfish specific genes.</title>
        <authorList>
            <person name="Kim W."/>
            <person name="Song I."/>
            <person name="Jeong J.-H."/>
            <person name="Kim D."/>
            <person name="Kim S."/>
            <person name="Ryu S."/>
            <person name="Song J.Y."/>
            <person name="Lee S.K."/>
        </authorList>
    </citation>
    <scope>NUCLEOTIDE SEQUENCE [LARGE SCALE GENOMIC DNA]</scope>
    <source>
        <tissue evidence="1">Muscle</tissue>
    </source>
</reference>
<evidence type="ECO:0000313" key="1">
    <source>
        <dbReference type="EMBL" id="TNN85028.1"/>
    </source>
</evidence>
<keyword evidence="2" id="KW-1185">Reference proteome</keyword>
<dbReference type="AlphaFoldDB" id="A0A4Z2J5U0"/>
<proteinExistence type="predicted"/>
<comment type="caution">
    <text evidence="1">The sequence shown here is derived from an EMBL/GenBank/DDBJ whole genome shotgun (WGS) entry which is preliminary data.</text>
</comment>
<gene>
    <name evidence="1" type="ORF">EYF80_004682</name>
</gene>
<dbReference type="Proteomes" id="UP000314294">
    <property type="component" value="Unassembled WGS sequence"/>
</dbReference>